<dbReference type="GO" id="GO:0030027">
    <property type="term" value="C:lamellipodium"/>
    <property type="evidence" value="ECO:0007669"/>
    <property type="project" value="TreeGrafter"/>
</dbReference>
<dbReference type="PRINTS" id="PR01807">
    <property type="entry name" value="ANGIOMOTIN"/>
</dbReference>
<dbReference type="EMBL" id="AYCK01025574">
    <property type="status" value="NOT_ANNOTATED_CDS"/>
    <property type="molecule type" value="Genomic_DNA"/>
</dbReference>
<dbReference type="AlphaFoldDB" id="A0A087XF85"/>
<evidence type="ECO:0000256" key="2">
    <source>
        <dbReference type="SAM" id="MobiDB-lite"/>
    </source>
</evidence>
<dbReference type="GO" id="GO:0005923">
    <property type="term" value="C:bicellular tight junction"/>
    <property type="evidence" value="ECO:0007669"/>
    <property type="project" value="TreeGrafter"/>
</dbReference>
<keyword evidence="4" id="KW-1185">Reference proteome</keyword>
<dbReference type="EMBL" id="AYCK01025573">
    <property type="status" value="NOT_ANNOTATED_CDS"/>
    <property type="molecule type" value="Genomic_DNA"/>
</dbReference>
<name>A0A087XF85_POEFO</name>
<organism evidence="3 4">
    <name type="scientific">Poecilia formosa</name>
    <name type="common">Amazon molly</name>
    <name type="synonym">Limia formosa</name>
    <dbReference type="NCBI Taxonomy" id="48698"/>
    <lineage>
        <taxon>Eukaryota</taxon>
        <taxon>Metazoa</taxon>
        <taxon>Chordata</taxon>
        <taxon>Craniata</taxon>
        <taxon>Vertebrata</taxon>
        <taxon>Euteleostomi</taxon>
        <taxon>Actinopterygii</taxon>
        <taxon>Neopterygii</taxon>
        <taxon>Teleostei</taxon>
        <taxon>Neoteleostei</taxon>
        <taxon>Acanthomorphata</taxon>
        <taxon>Ovalentaria</taxon>
        <taxon>Atherinomorphae</taxon>
        <taxon>Cyprinodontiformes</taxon>
        <taxon>Poeciliidae</taxon>
        <taxon>Poeciliinae</taxon>
        <taxon>Poecilia</taxon>
    </lineage>
</organism>
<feature type="compositionally biased region" description="Polar residues" evidence="2">
    <location>
        <begin position="67"/>
        <end position="76"/>
    </location>
</feature>
<dbReference type="Ensembl" id="ENSPFOT00000004446.2">
    <property type="protein sequence ID" value="ENSPFOP00000004438.2"/>
    <property type="gene ID" value="ENSPFOG00000004584.2"/>
</dbReference>
<feature type="coiled-coil region" evidence="1">
    <location>
        <begin position="447"/>
        <end position="608"/>
    </location>
</feature>
<reference evidence="3" key="3">
    <citation type="submission" date="2025-09" db="UniProtKB">
        <authorList>
            <consortium name="Ensembl"/>
        </authorList>
    </citation>
    <scope>IDENTIFICATION</scope>
</reference>
<feature type="region of interest" description="Disordered" evidence="2">
    <location>
        <begin position="269"/>
        <end position="382"/>
    </location>
</feature>
<dbReference type="PANTHER" id="PTHR14826:SF6">
    <property type="entry name" value="ANGIOMOTIN"/>
    <property type="match status" value="1"/>
</dbReference>
<dbReference type="GO" id="GO:0030334">
    <property type="term" value="P:regulation of cell migration"/>
    <property type="evidence" value="ECO:0007669"/>
    <property type="project" value="TreeGrafter"/>
</dbReference>
<evidence type="ECO:0000313" key="4">
    <source>
        <dbReference type="Proteomes" id="UP000028760"/>
    </source>
</evidence>
<dbReference type="InterPro" id="IPR009114">
    <property type="entry name" value="Angiomotin"/>
</dbReference>
<dbReference type="GO" id="GO:0001525">
    <property type="term" value="P:angiogenesis"/>
    <property type="evidence" value="ECO:0007669"/>
    <property type="project" value="Ensembl"/>
</dbReference>
<feature type="compositionally biased region" description="Basic and acidic residues" evidence="2">
    <location>
        <begin position="278"/>
        <end position="290"/>
    </location>
</feature>
<dbReference type="GO" id="GO:0030036">
    <property type="term" value="P:actin cytoskeleton organization"/>
    <property type="evidence" value="ECO:0007669"/>
    <property type="project" value="TreeGrafter"/>
</dbReference>
<dbReference type="STRING" id="48698.ENSPFOP00000004438"/>
<dbReference type="OMA" id="MAHAQQM"/>
<dbReference type="GO" id="GO:0031410">
    <property type="term" value="C:cytoplasmic vesicle"/>
    <property type="evidence" value="ECO:0007669"/>
    <property type="project" value="TreeGrafter"/>
</dbReference>
<keyword evidence="1" id="KW-0175">Coiled coil</keyword>
<feature type="region of interest" description="Disordered" evidence="2">
    <location>
        <begin position="38"/>
        <end position="76"/>
    </location>
</feature>
<sequence>MEMRAGTEEPSNSNVSGGGSTVLQRLLQEQMNRNYVLQQQQQSGGVLGQVSPSDDHSVSAHIARQEPQGQELQTDSGLEKVGVIRVGGHGGGSGGGGCVGSCGEASSGGGSGVGGITQGQCPNLEDLPTYEEAKVQSQYFRGHGSPPQGQAQQPSLPASLGAAFYVTGLTSTKVRTEGRPTLQRVSGTGKVHQDDGLKDLKQGHVRSLSERLMQLSLATSGVKAHAPISSTPLSPQLPPSCQPGDYYKPQHRGPPPDYPFKGICSPGSHPESGGHFYQEPRVRNHSREVPTVRYQPPPEYGSFRSTKEVSVHYQRPLNQHSPSSSVTSVGSLSRAQSSTLSSMLSAASHSSHPSIPHQSPPSQGEPYPIMGPRVPHGSGSHQVAEPFPPGPVHQTTQRGHAFLSDSYGSTPRLHHHQQHNQCQQQQLQGPSHPQLSMQLQGEPFAVMAHAQQMVDVMTEENRILRQEMEACREKVTRLHKLETEIQLVSEAYENLAKSSSKREALEKTMRSKLELQVRRLHDFNRDLRERMETANKQLASKECDSSEDNRKTINSELRYYKEILREKEKLEMELNALRSTADDQRRHIEIRDQALNNAQAKVVKLEEEVRKI</sequence>
<feature type="region of interest" description="Disordered" evidence="2">
    <location>
        <begin position="226"/>
        <end position="254"/>
    </location>
</feature>
<evidence type="ECO:0000313" key="3">
    <source>
        <dbReference type="Ensembl" id="ENSPFOP00000004438.2"/>
    </source>
</evidence>
<dbReference type="InterPro" id="IPR051747">
    <property type="entry name" value="Angiomotin-like"/>
</dbReference>
<dbReference type="eggNOG" id="ENOG502QVI5">
    <property type="taxonomic scope" value="Eukaryota"/>
</dbReference>
<feature type="region of interest" description="Disordered" evidence="2">
    <location>
        <begin position="410"/>
        <end position="434"/>
    </location>
</feature>
<dbReference type="GO" id="GO:0038023">
    <property type="term" value="F:signaling receptor activity"/>
    <property type="evidence" value="ECO:0007669"/>
    <property type="project" value="TreeGrafter"/>
</dbReference>
<feature type="compositionally biased region" description="Low complexity" evidence="2">
    <location>
        <begin position="38"/>
        <end position="51"/>
    </location>
</feature>
<proteinExistence type="predicted"/>
<dbReference type="Proteomes" id="UP000028760">
    <property type="component" value="Unassembled WGS sequence"/>
</dbReference>
<feature type="compositionally biased region" description="Low complexity" evidence="2">
    <location>
        <begin position="419"/>
        <end position="434"/>
    </location>
</feature>
<dbReference type="GO" id="GO:0035329">
    <property type="term" value="P:hippo signaling"/>
    <property type="evidence" value="ECO:0007669"/>
    <property type="project" value="TreeGrafter"/>
</dbReference>
<dbReference type="GO" id="GO:0043534">
    <property type="term" value="P:blood vessel endothelial cell migration"/>
    <property type="evidence" value="ECO:0007669"/>
    <property type="project" value="Ensembl"/>
</dbReference>
<dbReference type="GO" id="GO:0005886">
    <property type="term" value="C:plasma membrane"/>
    <property type="evidence" value="ECO:0007669"/>
    <property type="project" value="TreeGrafter"/>
</dbReference>
<dbReference type="GeneTree" id="ENSGT00940000159055"/>
<reference evidence="4" key="1">
    <citation type="submission" date="2013-10" db="EMBL/GenBank/DDBJ databases">
        <authorList>
            <person name="Schartl M."/>
            <person name="Warren W."/>
        </authorList>
    </citation>
    <scope>NUCLEOTIDE SEQUENCE [LARGE SCALE GENOMIC DNA]</scope>
    <source>
        <strain evidence="4">female</strain>
    </source>
</reference>
<reference evidence="3" key="2">
    <citation type="submission" date="2025-08" db="UniProtKB">
        <authorList>
            <consortium name="Ensembl"/>
        </authorList>
    </citation>
    <scope>IDENTIFICATION</scope>
</reference>
<accession>A0A087XF85</accession>
<protein>
    <submittedName>
        <fullName evidence="3">Angiomotin</fullName>
    </submittedName>
</protein>
<feature type="compositionally biased region" description="Low complexity" evidence="2">
    <location>
        <begin position="321"/>
        <end position="362"/>
    </location>
</feature>
<feature type="region of interest" description="Disordered" evidence="2">
    <location>
        <begin position="1"/>
        <end position="24"/>
    </location>
</feature>
<dbReference type="GO" id="GO:0003365">
    <property type="term" value="P:establishment of cell polarity involved in ameboidal cell migration"/>
    <property type="evidence" value="ECO:0007669"/>
    <property type="project" value="TreeGrafter"/>
</dbReference>
<dbReference type="PANTHER" id="PTHR14826">
    <property type="entry name" value="ANGIOMOTIN"/>
    <property type="match status" value="1"/>
</dbReference>
<evidence type="ECO:0000256" key="1">
    <source>
        <dbReference type="SAM" id="Coils"/>
    </source>
</evidence>